<feature type="region of interest" description="Disordered" evidence="1">
    <location>
        <begin position="1"/>
        <end position="44"/>
    </location>
</feature>
<dbReference type="Pfam" id="PF13699">
    <property type="entry name" value="eCIS_core"/>
    <property type="match status" value="1"/>
</dbReference>
<dbReference type="InterPro" id="IPR025295">
    <property type="entry name" value="eCIS_core_dom"/>
</dbReference>
<accession>A0ABX8N523</accession>
<evidence type="ECO:0000313" key="3">
    <source>
        <dbReference type="EMBL" id="QXH50487.1"/>
    </source>
</evidence>
<feature type="compositionally biased region" description="Polar residues" evidence="1">
    <location>
        <begin position="25"/>
        <end position="37"/>
    </location>
</feature>
<gene>
    <name evidence="3" type="ORF">KSS94_21465</name>
</gene>
<evidence type="ECO:0000313" key="4">
    <source>
        <dbReference type="Proteomes" id="UP001046350"/>
    </source>
</evidence>
<sequence length="489" mass="53849">MSERIQQHKPQSADASHDDVRQRQAAPTLQDNRQAPNRTGMPGQLKAGIEALSGMNMDHVRVHYDSDRPAQLQALAYAQGSDIHLAPGQEQHLPHEAWHVVQQAQGRVRPTMQMQGGVQVNDDTGLEREADVMGGRALQYNLSPATSFGAPLVQTHANSPLQRVVGAYKPGTLRKNYLVMKPLDENQRKHMQALHDDGNTYYSIEDALQTVGINSAPTAQSNLSVPFPFRYLSAGQNYMDTITSGGGGHVQKPHVGVNEWVGEYLRTSVVAGSDYDALQHGSKRAVSQIEVTGISPNVAAAQLGLNTDTAWEWLHLVAFSIKQTHVSEISTGSLNLLKKTNQPQQITENLVLGTAGANTAMLTYETFIKNYLNNHRGVKLNLFASADVIRRSINAGNKTITIDLANRIEYHFNFVSGSQLSPPFVLSFNPLNPAKPTSTEFHEVVKQLEALTETTYELPDYKVAVGGHFSFATQEVEPFRDNRMVVEDD</sequence>
<dbReference type="EMBL" id="CP077076">
    <property type="protein sequence ID" value="QXH50487.1"/>
    <property type="molecule type" value="Genomic_DNA"/>
</dbReference>
<name>A0ABX8N523_9PSED</name>
<dbReference type="Proteomes" id="UP001046350">
    <property type="component" value="Chromosome"/>
</dbReference>
<reference evidence="3" key="1">
    <citation type="journal article" date="2021" name="Microorganisms">
        <title>The Ever-Expanding Pseudomonas Genus: Description of 43 New Species and Partition of the Pseudomonas putida Group.</title>
        <authorList>
            <person name="Girard L."/>
            <person name="Lood C."/>
            <person name="Hofte M."/>
            <person name="Vandamme P."/>
            <person name="Rokni-Zadeh H."/>
            <person name="van Noort V."/>
            <person name="Lavigne R."/>
            <person name="De Mot R."/>
        </authorList>
    </citation>
    <scope>NUCLEOTIDE SEQUENCE</scope>
    <source>
        <strain evidence="3">COW40</strain>
    </source>
</reference>
<organism evidence="3 4">
    <name type="scientific">Pseudomonas fakonensis</name>
    <dbReference type="NCBI Taxonomy" id="2842355"/>
    <lineage>
        <taxon>Bacteria</taxon>
        <taxon>Pseudomonadati</taxon>
        <taxon>Pseudomonadota</taxon>
        <taxon>Gammaproteobacteria</taxon>
        <taxon>Pseudomonadales</taxon>
        <taxon>Pseudomonadaceae</taxon>
        <taxon>Pseudomonas</taxon>
    </lineage>
</organism>
<dbReference type="RefSeq" id="WP_217840062.1">
    <property type="nucleotide sequence ID" value="NZ_CP077076.1"/>
</dbReference>
<protein>
    <submittedName>
        <fullName evidence="3">DUF4157 domain-containing protein</fullName>
    </submittedName>
</protein>
<proteinExistence type="predicted"/>
<keyword evidence="4" id="KW-1185">Reference proteome</keyword>
<evidence type="ECO:0000259" key="2">
    <source>
        <dbReference type="Pfam" id="PF13699"/>
    </source>
</evidence>
<feature type="domain" description="eCIS core" evidence="2">
    <location>
        <begin position="41"/>
        <end position="106"/>
    </location>
</feature>
<evidence type="ECO:0000256" key="1">
    <source>
        <dbReference type="SAM" id="MobiDB-lite"/>
    </source>
</evidence>